<dbReference type="SUPFAM" id="SSF53822">
    <property type="entry name" value="Periplasmic binding protein-like I"/>
    <property type="match status" value="1"/>
</dbReference>
<evidence type="ECO:0000256" key="3">
    <source>
        <dbReference type="ARBA" id="ARBA00022970"/>
    </source>
</evidence>
<dbReference type="InterPro" id="IPR028082">
    <property type="entry name" value="Peripla_BP_I"/>
</dbReference>
<dbReference type="PANTHER" id="PTHR30483:SF37">
    <property type="entry name" value="ABC TRANSPORTER SUBSTRATE-BINDING PROTEIN"/>
    <property type="match status" value="1"/>
</dbReference>
<keyword evidence="7" id="KW-1185">Reference proteome</keyword>
<dbReference type="GO" id="GO:0006865">
    <property type="term" value="P:amino acid transport"/>
    <property type="evidence" value="ECO:0007669"/>
    <property type="project" value="UniProtKB-KW"/>
</dbReference>
<dbReference type="OrthoDB" id="5415167at2"/>
<evidence type="ECO:0000313" key="6">
    <source>
        <dbReference type="EMBL" id="PWE54115.1"/>
    </source>
</evidence>
<keyword evidence="3" id="KW-0813">Transport</keyword>
<organism evidence="6 7">
    <name type="scientific">Metarhizobium album</name>
    <dbReference type="NCBI Taxonomy" id="2182425"/>
    <lineage>
        <taxon>Bacteria</taxon>
        <taxon>Pseudomonadati</taxon>
        <taxon>Pseudomonadota</taxon>
        <taxon>Alphaproteobacteria</taxon>
        <taxon>Hyphomicrobiales</taxon>
        <taxon>Rhizobiaceae</taxon>
        <taxon>Metarhizobium</taxon>
    </lineage>
</organism>
<reference evidence="6 7" key="1">
    <citation type="submission" date="2018-05" db="EMBL/GenBank/DDBJ databases">
        <title>The draft genome of strain NS-104.</title>
        <authorList>
            <person name="Hang P."/>
            <person name="Jiang J."/>
        </authorList>
    </citation>
    <scope>NUCLEOTIDE SEQUENCE [LARGE SCALE GENOMIC DNA]</scope>
    <source>
        <strain evidence="6 7">NS-104</strain>
    </source>
</reference>
<dbReference type="InterPro" id="IPR028081">
    <property type="entry name" value="Leu-bd"/>
</dbReference>
<dbReference type="AlphaFoldDB" id="A0A2U2DLD5"/>
<evidence type="ECO:0000256" key="1">
    <source>
        <dbReference type="ARBA" id="ARBA00010062"/>
    </source>
</evidence>
<evidence type="ECO:0000256" key="4">
    <source>
        <dbReference type="SAM" id="SignalP"/>
    </source>
</evidence>
<comment type="similarity">
    <text evidence="1">Belongs to the leucine-binding protein family.</text>
</comment>
<gene>
    <name evidence="6" type="ORF">DEM27_22735</name>
</gene>
<accession>A0A2U2DLD5</accession>
<keyword evidence="3" id="KW-0029">Amino-acid transport</keyword>
<dbReference type="InterPro" id="IPR051010">
    <property type="entry name" value="BCAA_transport"/>
</dbReference>
<dbReference type="CDD" id="cd06338">
    <property type="entry name" value="PBP1_ABC_ligand_binding-like"/>
    <property type="match status" value="1"/>
</dbReference>
<feature type="chain" id="PRO_5015532324" description="Leucine-binding protein domain-containing protein" evidence="4">
    <location>
        <begin position="39"/>
        <end position="406"/>
    </location>
</feature>
<protein>
    <recommendedName>
        <fullName evidence="5">Leucine-binding protein domain-containing protein</fullName>
    </recommendedName>
</protein>
<proteinExistence type="inferred from homology"/>
<name>A0A2U2DLD5_9HYPH</name>
<dbReference type="Proteomes" id="UP000245252">
    <property type="component" value="Unassembled WGS sequence"/>
</dbReference>
<dbReference type="PANTHER" id="PTHR30483">
    <property type="entry name" value="LEUCINE-SPECIFIC-BINDING PROTEIN"/>
    <property type="match status" value="1"/>
</dbReference>
<dbReference type="EMBL" id="QFBC01000012">
    <property type="protein sequence ID" value="PWE54115.1"/>
    <property type="molecule type" value="Genomic_DNA"/>
</dbReference>
<dbReference type="Gene3D" id="3.40.50.2300">
    <property type="match status" value="2"/>
</dbReference>
<sequence>METVRHRKKNRGTTMTLLKKLKSIIAAGAVLAAGVAQAEEPVRIGYSMSLTGLFAQAAPSQVNAYELWEDQVNAAGGLDVGGVKRPVEFVTYDDQSNPANAVRIYEKLITEDKVDLLAAPWSTPIHLALAPILSRHKFPMVGNTAASVQLREVAPGYIWFPTAVIPDKVGEELAAFMKSKGVTSAAILSNVLPLSQEIKSFLVPALEKQGIAVPVNENYPPDIKDLTTLLTQTNESGADAVIMLSYPSDSFLFAAQAKELGVKAPFVLSLIGATFGSYQQALGESVNNIVTVGHWSPNQAAWPKAKPFFDAYKAKYNEAPDALDSALAYMSMEILQQAVATAGLDKEKIREAVSTMTFDTINGPIKFEGVQNTMTPTSFLQIQDGSLELVWPDSVKTKDFRPKTGW</sequence>
<comment type="caution">
    <text evidence="6">The sequence shown here is derived from an EMBL/GenBank/DDBJ whole genome shotgun (WGS) entry which is preliminary data.</text>
</comment>
<dbReference type="Pfam" id="PF13458">
    <property type="entry name" value="Peripla_BP_6"/>
    <property type="match status" value="1"/>
</dbReference>
<feature type="domain" description="Leucine-binding protein" evidence="5">
    <location>
        <begin position="41"/>
        <end position="379"/>
    </location>
</feature>
<feature type="signal peptide" evidence="4">
    <location>
        <begin position="1"/>
        <end position="38"/>
    </location>
</feature>
<evidence type="ECO:0000313" key="7">
    <source>
        <dbReference type="Proteomes" id="UP000245252"/>
    </source>
</evidence>
<evidence type="ECO:0000256" key="2">
    <source>
        <dbReference type="ARBA" id="ARBA00022729"/>
    </source>
</evidence>
<keyword evidence="2 4" id="KW-0732">Signal</keyword>
<evidence type="ECO:0000259" key="5">
    <source>
        <dbReference type="Pfam" id="PF13458"/>
    </source>
</evidence>